<keyword evidence="1" id="KW-1133">Transmembrane helix</keyword>
<reference evidence="2 3" key="1">
    <citation type="submission" date="2014-06" db="EMBL/GenBank/DDBJ databases">
        <title>Genome characterization of distinct group I Clostridium botulinum lineages.</title>
        <authorList>
            <person name="Giordani F."/>
            <person name="Anselmo A."/>
            <person name="Fillo S."/>
            <person name="Palozzi A.M."/>
            <person name="Fortunato A."/>
            <person name="Gentile B."/>
            <person name="Ciammaruconi A."/>
            <person name="Anniballi F."/>
            <person name="De Medici D."/>
            <person name="Lista F."/>
        </authorList>
    </citation>
    <scope>NUCLEOTIDE SEQUENCE [LARGE SCALE GENOMIC DNA]</scope>
    <source>
        <strain evidence="2 3">B2 450</strain>
    </source>
</reference>
<comment type="caution">
    <text evidence="2">The sequence shown here is derived from an EMBL/GenBank/DDBJ whole genome shotgun (WGS) entry which is preliminary data.</text>
</comment>
<evidence type="ECO:0000256" key="1">
    <source>
        <dbReference type="SAM" id="Phobius"/>
    </source>
</evidence>
<protein>
    <submittedName>
        <fullName evidence="2">Uncharacterized protein</fullName>
    </submittedName>
</protein>
<sequence>MPFTSNNSWKISGVLLFILILFLANFLIFSVLPVVIVAGLVLFGIYKLVNYIKSWKINKKGFNNRKNKEKTFEKFDNLGPNDIPDISEENVVDVDYKEV</sequence>
<feature type="transmembrane region" description="Helical" evidence="1">
    <location>
        <begin position="15"/>
        <end position="46"/>
    </location>
</feature>
<keyword evidence="1" id="KW-0812">Transmembrane</keyword>
<proteinExistence type="predicted"/>
<dbReference type="Proteomes" id="UP000032250">
    <property type="component" value="Unassembled WGS sequence"/>
</dbReference>
<accession>A0A0D1BRY4</accession>
<evidence type="ECO:0000313" key="3">
    <source>
        <dbReference type="Proteomes" id="UP000032250"/>
    </source>
</evidence>
<dbReference type="PATRIC" id="fig|1379739.3.peg.848"/>
<dbReference type="HOGENOM" id="CLU_2315297_0_0_9"/>
<gene>
    <name evidence="2" type="ORF">N495_02700</name>
</gene>
<name>A0A0D1BRY4_CLOBO</name>
<keyword evidence="1" id="KW-0472">Membrane</keyword>
<dbReference type="EMBL" id="JXSU01000007">
    <property type="protein sequence ID" value="KIS22542.1"/>
    <property type="molecule type" value="Genomic_DNA"/>
</dbReference>
<dbReference type="OrthoDB" id="1933615at2"/>
<evidence type="ECO:0000313" key="2">
    <source>
        <dbReference type="EMBL" id="KIS22542.1"/>
    </source>
</evidence>
<organism evidence="2 3">
    <name type="scientific">Clostridium botulinum B2 450</name>
    <dbReference type="NCBI Taxonomy" id="1379739"/>
    <lineage>
        <taxon>Bacteria</taxon>
        <taxon>Bacillati</taxon>
        <taxon>Bacillota</taxon>
        <taxon>Clostridia</taxon>
        <taxon>Eubacteriales</taxon>
        <taxon>Clostridiaceae</taxon>
        <taxon>Clostridium</taxon>
    </lineage>
</organism>
<dbReference type="AlphaFoldDB" id="A0A0D1BRY4"/>
<dbReference type="RefSeq" id="WP_003488453.1">
    <property type="nucleotide sequence ID" value="NZ_JXSU01000007.1"/>
</dbReference>